<sequence length="552" mass="59471">MTRWNPARPRTRALLALLALWLGVPAASAATRAWLDRSRVALGETVTLNIQTDQPAAPDYGPLRAAGFEVGQAFRRDLGREVLFGVPLTPRRSGRMQVPPLRVGAERTPLLALEVAPARAQAPRGEVFVETAVDHDAPWVQQSVGVVVRLHYATPILSGQLGLEAPEGASLQRVGDDVHSSRELGGRAYRVIERRYLLVPERSGELRLGPARFRGRGTGGFFDDFFGTDRSLAADGPEFRLQVRPQPDGAPQPWLPLHELRLRYLAAPSQARAGEAVEIAAEAGARGATASLFPEIPVPRVDGAQVFPERAELSERFVDGSPQLTVVRRYAVVPLQPGTLQVPGVRMDWWDARAGQARTARLPDLRLEVAPGTRPLPAAAAAPRQDTAPVPETDDGMLAVAGTHEPDAPRWLVAVAVLLLALWLATLAWALRLRRRLRGAVAEPPLRAGGAGGTRASLARLRHALDAGSFDEVVALLRAMATPPAADLDGLLARLADPVQRQALEGMRRALWAGQGDAGQARAALRAAFRDGPRWTAAPSAQAEPLPPLYPR</sequence>
<proteinExistence type="predicted"/>
<organism evidence="3 4">
    <name type="scientific">Pseudoxanthomonas taiwanensis</name>
    <dbReference type="NCBI Taxonomy" id="176598"/>
    <lineage>
        <taxon>Bacteria</taxon>
        <taxon>Pseudomonadati</taxon>
        <taxon>Pseudomonadota</taxon>
        <taxon>Gammaproteobacteria</taxon>
        <taxon>Lysobacterales</taxon>
        <taxon>Lysobacteraceae</taxon>
        <taxon>Pseudoxanthomonas</taxon>
    </lineage>
</organism>
<dbReference type="AlphaFoldDB" id="A0A921NT18"/>
<evidence type="ECO:0000256" key="2">
    <source>
        <dbReference type="SAM" id="SignalP"/>
    </source>
</evidence>
<feature type="signal peptide" evidence="2">
    <location>
        <begin position="1"/>
        <end position="29"/>
    </location>
</feature>
<name>A0A921NT18_9GAMM</name>
<dbReference type="RefSeq" id="WP_162124413.1">
    <property type="nucleotide sequence ID" value="NZ_PDWK01000029.1"/>
</dbReference>
<dbReference type="PANTHER" id="PTHR40940">
    <property type="entry name" value="PROTEIN BATD-RELATED"/>
    <property type="match status" value="1"/>
</dbReference>
<comment type="caution">
    <text evidence="3">The sequence shown here is derived from an EMBL/GenBank/DDBJ whole genome shotgun (WGS) entry which is preliminary data.</text>
</comment>
<protein>
    <recommendedName>
        <fullName evidence="5">Protein BatD</fullName>
    </recommendedName>
</protein>
<evidence type="ECO:0000313" key="3">
    <source>
        <dbReference type="EMBL" id="KAF1689036.1"/>
    </source>
</evidence>
<evidence type="ECO:0000256" key="1">
    <source>
        <dbReference type="SAM" id="Phobius"/>
    </source>
</evidence>
<keyword evidence="2" id="KW-0732">Signal</keyword>
<dbReference type="PANTHER" id="PTHR40940:SF1">
    <property type="entry name" value="PROTEIN BATD"/>
    <property type="match status" value="1"/>
</dbReference>
<gene>
    <name evidence="3" type="ORF">CR938_07505</name>
</gene>
<keyword evidence="4" id="KW-1185">Reference proteome</keyword>
<accession>A0A921NT18</accession>
<evidence type="ECO:0008006" key="5">
    <source>
        <dbReference type="Google" id="ProtNLM"/>
    </source>
</evidence>
<keyword evidence="1" id="KW-0472">Membrane</keyword>
<feature type="transmembrane region" description="Helical" evidence="1">
    <location>
        <begin position="411"/>
        <end position="431"/>
    </location>
</feature>
<keyword evidence="1" id="KW-0812">Transmembrane</keyword>
<feature type="chain" id="PRO_5037449000" description="Protein BatD" evidence="2">
    <location>
        <begin position="30"/>
        <end position="552"/>
    </location>
</feature>
<reference evidence="3" key="1">
    <citation type="submission" date="2017-10" db="EMBL/GenBank/DDBJ databases">
        <title>Whole genome sequencing of members of genus Pseudoxanthomonas.</title>
        <authorList>
            <person name="Kumar S."/>
            <person name="Bansal K."/>
            <person name="Kaur A."/>
            <person name="Patil P."/>
            <person name="Sharma S."/>
            <person name="Patil P.B."/>
        </authorList>
    </citation>
    <scope>NUCLEOTIDE SEQUENCE</scope>
    <source>
        <strain evidence="3">DSM 22914</strain>
    </source>
</reference>
<dbReference type="OrthoDB" id="5293418at2"/>
<keyword evidence="1" id="KW-1133">Transmembrane helix</keyword>
<dbReference type="InterPro" id="IPR025738">
    <property type="entry name" value="BatD"/>
</dbReference>
<dbReference type="Proteomes" id="UP000717981">
    <property type="component" value="Unassembled WGS sequence"/>
</dbReference>
<evidence type="ECO:0000313" key="4">
    <source>
        <dbReference type="Proteomes" id="UP000717981"/>
    </source>
</evidence>
<dbReference type="EMBL" id="PDWK01000029">
    <property type="protein sequence ID" value="KAF1689036.1"/>
    <property type="molecule type" value="Genomic_DNA"/>
</dbReference>